<evidence type="ECO:0000256" key="2">
    <source>
        <dbReference type="SAM" id="SignalP"/>
    </source>
</evidence>
<keyword evidence="1" id="KW-1133">Transmembrane helix</keyword>
<organism evidence="3 4">
    <name type="scientific">Xaviernesmea rhizosphaerae</name>
    <dbReference type="NCBI Taxonomy" id="1672749"/>
    <lineage>
        <taxon>Bacteria</taxon>
        <taxon>Pseudomonadati</taxon>
        <taxon>Pseudomonadota</taxon>
        <taxon>Alphaproteobacteria</taxon>
        <taxon>Hyphomicrobiales</taxon>
        <taxon>Rhizobiaceae</taxon>
        <taxon>Rhizobium/Agrobacterium group</taxon>
        <taxon>Xaviernesmea</taxon>
    </lineage>
</organism>
<keyword evidence="1" id="KW-0472">Membrane</keyword>
<evidence type="ECO:0000256" key="1">
    <source>
        <dbReference type="SAM" id="Phobius"/>
    </source>
</evidence>
<proteinExistence type="predicted"/>
<comment type="caution">
    <text evidence="3">The sequence shown here is derived from an EMBL/GenBank/DDBJ whole genome shotgun (WGS) entry which is preliminary data.</text>
</comment>
<feature type="transmembrane region" description="Helical" evidence="1">
    <location>
        <begin position="46"/>
        <end position="67"/>
    </location>
</feature>
<evidence type="ECO:0000313" key="3">
    <source>
        <dbReference type="EMBL" id="OLP52764.1"/>
    </source>
</evidence>
<dbReference type="Proteomes" id="UP000186143">
    <property type="component" value="Unassembled WGS sequence"/>
</dbReference>
<name>A0A1Q9AD12_9HYPH</name>
<reference evidence="3 4" key="1">
    <citation type="submission" date="2016-09" db="EMBL/GenBank/DDBJ databases">
        <title>Rhizobium sp. nov., a novel species isolated from the rice rhizosphere.</title>
        <authorList>
            <person name="Zhao J."/>
            <person name="Zhang X."/>
        </authorList>
    </citation>
    <scope>NUCLEOTIDE SEQUENCE [LARGE SCALE GENOMIC DNA]</scope>
    <source>
        <strain evidence="3 4">MH17</strain>
    </source>
</reference>
<dbReference type="OrthoDB" id="9986713at2"/>
<protein>
    <submittedName>
        <fullName evidence="3">Uncharacterized protein</fullName>
    </submittedName>
</protein>
<sequence length="126" mass="13140">MTLTLTLTGPGAAHAAETAADLLATLTGERPQTPSSTGPDDIRRDLATGLAIAGIVLSVPGAVLATLDLSARLRKRRELAPKVEAVKRVLEAADAQGTIRIEETTISLTGLGTDQILDRLLAEKPH</sequence>
<dbReference type="RefSeq" id="WP_075637125.1">
    <property type="nucleotide sequence ID" value="NZ_MKIO01000043.1"/>
</dbReference>
<feature type="chain" id="PRO_5012977427" evidence="2">
    <location>
        <begin position="16"/>
        <end position="126"/>
    </location>
</feature>
<accession>A0A1Q9AD12</accession>
<gene>
    <name evidence="3" type="ORF">BJF92_07050</name>
</gene>
<dbReference type="AlphaFoldDB" id="A0A1Q9AD12"/>
<dbReference type="EMBL" id="MKIO01000043">
    <property type="protein sequence ID" value="OLP52764.1"/>
    <property type="molecule type" value="Genomic_DNA"/>
</dbReference>
<feature type="signal peptide" evidence="2">
    <location>
        <begin position="1"/>
        <end position="15"/>
    </location>
</feature>
<evidence type="ECO:0000313" key="4">
    <source>
        <dbReference type="Proteomes" id="UP000186143"/>
    </source>
</evidence>
<keyword evidence="2" id="KW-0732">Signal</keyword>
<keyword evidence="1" id="KW-0812">Transmembrane</keyword>